<protein>
    <submittedName>
        <fullName evidence="2">Uncharacterized protein</fullName>
    </submittedName>
</protein>
<dbReference type="EMBL" id="CATQJL010000001">
    <property type="protein sequence ID" value="CAJ0592139.1"/>
    <property type="molecule type" value="Genomic_DNA"/>
</dbReference>
<organism evidence="2 3">
    <name type="scientific">Cylicocyclus nassatus</name>
    <name type="common">Nematode worm</name>
    <dbReference type="NCBI Taxonomy" id="53992"/>
    <lineage>
        <taxon>Eukaryota</taxon>
        <taxon>Metazoa</taxon>
        <taxon>Ecdysozoa</taxon>
        <taxon>Nematoda</taxon>
        <taxon>Chromadorea</taxon>
        <taxon>Rhabditida</taxon>
        <taxon>Rhabditina</taxon>
        <taxon>Rhabditomorpha</taxon>
        <taxon>Strongyloidea</taxon>
        <taxon>Strongylidae</taxon>
        <taxon>Cylicocyclus</taxon>
    </lineage>
</organism>
<keyword evidence="3" id="KW-1185">Reference proteome</keyword>
<dbReference type="AlphaFoldDB" id="A0AA36DSR8"/>
<comment type="caution">
    <text evidence="2">The sequence shown here is derived from an EMBL/GenBank/DDBJ whole genome shotgun (WGS) entry which is preliminary data.</text>
</comment>
<feature type="region of interest" description="Disordered" evidence="1">
    <location>
        <begin position="133"/>
        <end position="209"/>
    </location>
</feature>
<evidence type="ECO:0000313" key="3">
    <source>
        <dbReference type="Proteomes" id="UP001176961"/>
    </source>
</evidence>
<reference evidence="2" key="1">
    <citation type="submission" date="2023-07" db="EMBL/GenBank/DDBJ databases">
        <authorList>
            <consortium name="CYATHOMIX"/>
        </authorList>
    </citation>
    <scope>NUCLEOTIDE SEQUENCE</scope>
    <source>
        <strain evidence="2">N/A</strain>
    </source>
</reference>
<feature type="compositionally biased region" description="Basic and acidic residues" evidence="1">
    <location>
        <begin position="178"/>
        <end position="209"/>
    </location>
</feature>
<evidence type="ECO:0000256" key="1">
    <source>
        <dbReference type="SAM" id="MobiDB-lite"/>
    </source>
</evidence>
<feature type="compositionally biased region" description="Basic and acidic residues" evidence="1">
    <location>
        <begin position="133"/>
        <end position="167"/>
    </location>
</feature>
<feature type="compositionally biased region" description="Acidic residues" evidence="1">
    <location>
        <begin position="168"/>
        <end position="177"/>
    </location>
</feature>
<evidence type="ECO:0000313" key="2">
    <source>
        <dbReference type="EMBL" id="CAJ0592139.1"/>
    </source>
</evidence>
<gene>
    <name evidence="2" type="ORF">CYNAS_LOCUS4122</name>
</gene>
<proteinExistence type="predicted"/>
<name>A0AA36DSR8_CYLNA</name>
<accession>A0AA36DSR8</accession>
<dbReference type="Proteomes" id="UP001176961">
    <property type="component" value="Unassembled WGS sequence"/>
</dbReference>
<sequence>MTQLELLDKEEESTMYDSTQRPCLSNEGLKFLETHQIPLSITKQIRESHPQILLGRELSYLKNQFRTFSAIPFLDATDVMSTDAWEGLKQRQMRDLAGGVLMTDFDDVNGSIGTRIGRRKCWRGYNDFVEEDLQLRDDTPNAKEQDENGLPEELHLQEEGAPKHDNAMDQEEGELAEQDPKKTTEEDEEPKVRESRRRDCLEDERRHQQPIKELKQVMETERNFKQLIQDLADKKVCPPR</sequence>